<dbReference type="Pfam" id="PF00560">
    <property type="entry name" value="LRR_1"/>
    <property type="match status" value="1"/>
</dbReference>
<name>A0AAV9ET90_ACOCL</name>
<evidence type="ECO:0000256" key="1">
    <source>
        <dbReference type="ARBA" id="ARBA00022729"/>
    </source>
</evidence>
<gene>
    <name evidence="3" type="ORF">QJS10_CPA05g01641</name>
</gene>
<sequence length="210" mass="22006">MELGVGVFIGNAGTCFEGGLVISLDLSNLNLSRILSPDIARQRFLINLTTTTNSFSGPTPRISPASLASATLTSPTTYSTAPSLSSSPPSDTSRSLTSTTTTSLGLSPSRSLGSPSTPPTPRRQLLHRHHPPGVRPVGAHRVSPVSGNKLVGPIPPEIGNLSTLQQLYVSYFNSYDGGIPDEIGNLSNLVHLDMANCGLSGEIPRRSECS</sequence>
<protein>
    <submittedName>
        <fullName evidence="3">Uncharacterized protein</fullName>
    </submittedName>
</protein>
<reference evidence="3" key="2">
    <citation type="submission" date="2023-06" db="EMBL/GenBank/DDBJ databases">
        <authorList>
            <person name="Ma L."/>
            <person name="Liu K.-W."/>
            <person name="Li Z."/>
            <person name="Hsiao Y.-Y."/>
            <person name="Qi Y."/>
            <person name="Fu T."/>
            <person name="Tang G."/>
            <person name="Zhang D."/>
            <person name="Sun W.-H."/>
            <person name="Liu D.-K."/>
            <person name="Li Y."/>
            <person name="Chen G.-Z."/>
            <person name="Liu X.-D."/>
            <person name="Liao X.-Y."/>
            <person name="Jiang Y.-T."/>
            <person name="Yu X."/>
            <person name="Hao Y."/>
            <person name="Huang J."/>
            <person name="Zhao X.-W."/>
            <person name="Ke S."/>
            <person name="Chen Y.-Y."/>
            <person name="Wu W.-L."/>
            <person name="Hsu J.-L."/>
            <person name="Lin Y.-F."/>
            <person name="Huang M.-D."/>
            <person name="Li C.-Y."/>
            <person name="Huang L."/>
            <person name="Wang Z.-W."/>
            <person name="Zhao X."/>
            <person name="Zhong W.-Y."/>
            <person name="Peng D.-H."/>
            <person name="Ahmad S."/>
            <person name="Lan S."/>
            <person name="Zhang J.-S."/>
            <person name="Tsai W.-C."/>
            <person name="Van De Peer Y."/>
            <person name="Liu Z.-J."/>
        </authorList>
    </citation>
    <scope>NUCLEOTIDE SEQUENCE</scope>
    <source>
        <strain evidence="3">CP</strain>
        <tissue evidence="3">Leaves</tissue>
    </source>
</reference>
<dbReference type="AlphaFoldDB" id="A0AAV9ET90"/>
<reference evidence="3" key="1">
    <citation type="journal article" date="2023" name="Nat. Commun.">
        <title>Diploid and tetraploid genomes of Acorus and the evolution of monocots.</title>
        <authorList>
            <person name="Ma L."/>
            <person name="Liu K.W."/>
            <person name="Li Z."/>
            <person name="Hsiao Y.Y."/>
            <person name="Qi Y."/>
            <person name="Fu T."/>
            <person name="Tang G.D."/>
            <person name="Zhang D."/>
            <person name="Sun W.H."/>
            <person name="Liu D.K."/>
            <person name="Li Y."/>
            <person name="Chen G.Z."/>
            <person name="Liu X.D."/>
            <person name="Liao X.Y."/>
            <person name="Jiang Y.T."/>
            <person name="Yu X."/>
            <person name="Hao Y."/>
            <person name="Huang J."/>
            <person name="Zhao X.W."/>
            <person name="Ke S."/>
            <person name="Chen Y.Y."/>
            <person name="Wu W.L."/>
            <person name="Hsu J.L."/>
            <person name="Lin Y.F."/>
            <person name="Huang M.D."/>
            <person name="Li C.Y."/>
            <person name="Huang L."/>
            <person name="Wang Z.W."/>
            <person name="Zhao X."/>
            <person name="Zhong W.Y."/>
            <person name="Peng D.H."/>
            <person name="Ahmad S."/>
            <person name="Lan S."/>
            <person name="Zhang J.S."/>
            <person name="Tsai W.C."/>
            <person name="Van de Peer Y."/>
            <person name="Liu Z.J."/>
        </authorList>
    </citation>
    <scope>NUCLEOTIDE SEQUENCE</scope>
    <source>
        <strain evidence="3">CP</strain>
    </source>
</reference>
<proteinExistence type="predicted"/>
<dbReference type="EMBL" id="JAUJYO010000005">
    <property type="protein sequence ID" value="KAK1316654.1"/>
    <property type="molecule type" value="Genomic_DNA"/>
</dbReference>
<evidence type="ECO:0000313" key="4">
    <source>
        <dbReference type="Proteomes" id="UP001180020"/>
    </source>
</evidence>
<keyword evidence="1" id="KW-0732">Signal</keyword>
<evidence type="ECO:0000256" key="2">
    <source>
        <dbReference type="SAM" id="MobiDB-lite"/>
    </source>
</evidence>
<dbReference type="PANTHER" id="PTHR48060:SF21">
    <property type="entry name" value="L DOMAIN-LIKE PROTEIN"/>
    <property type="match status" value="1"/>
</dbReference>
<dbReference type="InterPro" id="IPR053211">
    <property type="entry name" value="DNA_repair-toleration"/>
</dbReference>
<organism evidence="3 4">
    <name type="scientific">Acorus calamus</name>
    <name type="common">Sweet flag</name>
    <dbReference type="NCBI Taxonomy" id="4465"/>
    <lineage>
        <taxon>Eukaryota</taxon>
        <taxon>Viridiplantae</taxon>
        <taxon>Streptophyta</taxon>
        <taxon>Embryophyta</taxon>
        <taxon>Tracheophyta</taxon>
        <taxon>Spermatophyta</taxon>
        <taxon>Magnoliopsida</taxon>
        <taxon>Liliopsida</taxon>
        <taxon>Acoraceae</taxon>
        <taxon>Acorus</taxon>
    </lineage>
</organism>
<accession>A0AAV9ET90</accession>
<comment type="caution">
    <text evidence="3">The sequence shown here is derived from an EMBL/GenBank/DDBJ whole genome shotgun (WGS) entry which is preliminary data.</text>
</comment>
<dbReference type="InterPro" id="IPR032675">
    <property type="entry name" value="LRR_dom_sf"/>
</dbReference>
<dbReference type="Proteomes" id="UP001180020">
    <property type="component" value="Unassembled WGS sequence"/>
</dbReference>
<keyword evidence="4" id="KW-1185">Reference proteome</keyword>
<dbReference type="Gene3D" id="3.80.10.10">
    <property type="entry name" value="Ribonuclease Inhibitor"/>
    <property type="match status" value="1"/>
</dbReference>
<dbReference type="InterPro" id="IPR001611">
    <property type="entry name" value="Leu-rich_rpt"/>
</dbReference>
<feature type="region of interest" description="Disordered" evidence="2">
    <location>
        <begin position="73"/>
        <end position="144"/>
    </location>
</feature>
<evidence type="ECO:0000313" key="3">
    <source>
        <dbReference type="EMBL" id="KAK1316654.1"/>
    </source>
</evidence>
<feature type="compositionally biased region" description="Low complexity" evidence="2">
    <location>
        <begin position="73"/>
        <end position="115"/>
    </location>
</feature>
<dbReference type="SUPFAM" id="SSF52058">
    <property type="entry name" value="L domain-like"/>
    <property type="match status" value="1"/>
</dbReference>
<dbReference type="PANTHER" id="PTHR48060">
    <property type="entry name" value="DNA DAMAGE-REPAIR/TOLERATION PROTEIN DRT100"/>
    <property type="match status" value="1"/>
</dbReference>